<evidence type="ECO:0000313" key="6">
    <source>
        <dbReference type="EMBL" id="MDN5199809.1"/>
    </source>
</evidence>
<proteinExistence type="inferred from homology"/>
<dbReference type="Gene3D" id="2.60.130.10">
    <property type="entry name" value="Aromatic compound dioxygenase"/>
    <property type="match status" value="1"/>
</dbReference>
<dbReference type="Proteomes" id="UP001172082">
    <property type="component" value="Unassembled WGS sequence"/>
</dbReference>
<dbReference type="InterPro" id="IPR000627">
    <property type="entry name" value="Intradiol_dOase_C"/>
</dbReference>
<feature type="chain" id="PRO_5047217545" description="Intradiol ring-cleavage dioxygenases domain-containing protein" evidence="4">
    <location>
        <begin position="26"/>
        <end position="219"/>
    </location>
</feature>
<evidence type="ECO:0000256" key="1">
    <source>
        <dbReference type="ARBA" id="ARBA00007825"/>
    </source>
</evidence>
<dbReference type="Pfam" id="PF00775">
    <property type="entry name" value="Dioxygenase_C"/>
    <property type="match status" value="1"/>
</dbReference>
<keyword evidence="3" id="KW-0560">Oxidoreductase</keyword>
<keyword evidence="7" id="KW-1185">Reference proteome</keyword>
<protein>
    <recommendedName>
        <fullName evidence="5">Intradiol ring-cleavage dioxygenases domain-containing protein</fullName>
    </recommendedName>
</protein>
<evidence type="ECO:0000259" key="5">
    <source>
        <dbReference type="Pfam" id="PF00775"/>
    </source>
</evidence>
<evidence type="ECO:0000256" key="4">
    <source>
        <dbReference type="SAM" id="SignalP"/>
    </source>
</evidence>
<dbReference type="RefSeq" id="WP_346749841.1">
    <property type="nucleotide sequence ID" value="NZ_JAUJEA010000001.1"/>
</dbReference>
<keyword evidence="2" id="KW-0223">Dioxygenase</keyword>
<comment type="similarity">
    <text evidence="1">Belongs to the intradiol ring-cleavage dioxygenase family.</text>
</comment>
<evidence type="ECO:0000256" key="2">
    <source>
        <dbReference type="ARBA" id="ARBA00022964"/>
    </source>
</evidence>
<evidence type="ECO:0000256" key="3">
    <source>
        <dbReference type="ARBA" id="ARBA00023002"/>
    </source>
</evidence>
<accession>A0ABT8KGG5</accession>
<dbReference type="EMBL" id="JAUJEA010000001">
    <property type="protein sequence ID" value="MDN5199809.1"/>
    <property type="molecule type" value="Genomic_DNA"/>
</dbReference>
<sequence>MKKKHISRKNFLKQAGLGFVLTPLAAINMATSSKEDNDIQDTSKCGYTNSAAAGPFYVKNSPESVNINFTNLPGTPMKITGKVLGGKGGSKPIKDAKIEVWHCDHKGKYHPQGSGDISNYDDAEIALRGTVFTDENGAYAFHSIKPGVYYGRRRHIHYKITAKGYKPLITQSYWLDEKGNQRERNDRTDRNTEDCRYIDFRDLGKDGWVGAFDIHLEKV</sequence>
<comment type="caution">
    <text evidence="6">The sequence shown here is derived from an EMBL/GenBank/DDBJ whole genome shotgun (WGS) entry which is preliminary data.</text>
</comment>
<dbReference type="InterPro" id="IPR015889">
    <property type="entry name" value="Intradiol_dOase_core"/>
</dbReference>
<dbReference type="PANTHER" id="PTHR33711">
    <property type="entry name" value="DIOXYGENASE, PUTATIVE (AFU_ORTHOLOGUE AFUA_2G02910)-RELATED"/>
    <property type="match status" value="1"/>
</dbReference>
<feature type="signal peptide" evidence="4">
    <location>
        <begin position="1"/>
        <end position="25"/>
    </location>
</feature>
<name>A0ABT8KGG5_9BACT</name>
<dbReference type="SUPFAM" id="SSF49482">
    <property type="entry name" value="Aromatic compound dioxygenase"/>
    <property type="match status" value="1"/>
</dbReference>
<keyword evidence="4" id="KW-0732">Signal</keyword>
<reference evidence="6" key="1">
    <citation type="submission" date="2023-06" db="EMBL/GenBank/DDBJ databases">
        <title>Genomic of Parafulvivirga corallium.</title>
        <authorList>
            <person name="Wang G."/>
        </authorList>
    </citation>
    <scope>NUCLEOTIDE SEQUENCE</scope>
    <source>
        <strain evidence="6">BMA10</strain>
    </source>
</reference>
<feature type="domain" description="Intradiol ring-cleavage dioxygenases" evidence="5">
    <location>
        <begin position="54"/>
        <end position="175"/>
    </location>
</feature>
<dbReference type="InterPro" id="IPR050770">
    <property type="entry name" value="Intradiol_RC_Dioxygenase"/>
</dbReference>
<organism evidence="6 7">
    <name type="scientific">Splendidivirga corallicola</name>
    <dbReference type="NCBI Taxonomy" id="3051826"/>
    <lineage>
        <taxon>Bacteria</taxon>
        <taxon>Pseudomonadati</taxon>
        <taxon>Bacteroidota</taxon>
        <taxon>Cytophagia</taxon>
        <taxon>Cytophagales</taxon>
        <taxon>Splendidivirgaceae</taxon>
        <taxon>Splendidivirga</taxon>
    </lineage>
</organism>
<dbReference type="PANTHER" id="PTHR33711:SF11">
    <property type="entry name" value="DIOXYGENASE"/>
    <property type="match status" value="1"/>
</dbReference>
<gene>
    <name evidence="6" type="ORF">QQ008_00505</name>
</gene>
<evidence type="ECO:0000313" key="7">
    <source>
        <dbReference type="Proteomes" id="UP001172082"/>
    </source>
</evidence>